<evidence type="ECO:0000256" key="2">
    <source>
        <dbReference type="ARBA" id="ARBA00022737"/>
    </source>
</evidence>
<dbReference type="EMBL" id="CAXDID020000093">
    <property type="protein sequence ID" value="CAL6023195.1"/>
    <property type="molecule type" value="Genomic_DNA"/>
</dbReference>
<dbReference type="SUPFAM" id="SSF52058">
    <property type="entry name" value="L domain-like"/>
    <property type="match status" value="1"/>
</dbReference>
<dbReference type="InterPro" id="IPR032675">
    <property type="entry name" value="LRR_dom_sf"/>
</dbReference>
<proteinExistence type="predicted"/>
<dbReference type="InterPro" id="IPR050836">
    <property type="entry name" value="SDS22/Internalin_LRR"/>
</dbReference>
<dbReference type="AlphaFoldDB" id="A0AA86NSD3"/>
<dbReference type="Proteomes" id="UP001642409">
    <property type="component" value="Unassembled WGS sequence"/>
</dbReference>
<dbReference type="PANTHER" id="PTHR46652:SF3">
    <property type="entry name" value="LEUCINE-RICH REPEAT-CONTAINING PROTEIN 9"/>
    <property type="match status" value="1"/>
</dbReference>
<dbReference type="InterPro" id="IPR001611">
    <property type="entry name" value="Leu-rich_rpt"/>
</dbReference>
<accession>A0AA86NSD3</accession>
<reference evidence="3" key="1">
    <citation type="submission" date="2023-06" db="EMBL/GenBank/DDBJ databases">
        <authorList>
            <person name="Kurt Z."/>
        </authorList>
    </citation>
    <scope>NUCLEOTIDE SEQUENCE</scope>
</reference>
<evidence type="ECO:0000256" key="1">
    <source>
        <dbReference type="ARBA" id="ARBA00022614"/>
    </source>
</evidence>
<gene>
    <name evidence="3" type="ORF">HINF_LOCUS11645</name>
    <name evidence="4" type="ORF">HINF_LOCUS29013</name>
</gene>
<dbReference type="InterPro" id="IPR003591">
    <property type="entry name" value="Leu-rich_rpt_typical-subtyp"/>
</dbReference>
<sequence>MIQQNEAYNKKMIKKFNIKIAKQRQLEIQWCSELTSLDFVTQTKISEININECCNIVPVVTLKQLMELSIKKCKLERITLVNMQQLLHLDLQNNSLKSIQQINQLKNLVNLTYLDLSGNQIVDISQLRFLSKLVELYLEKNEIADIIALNNLKKLQILHIYENKIVNVRPLKELQNLEYVDLCNNLIIDISTLKGAKFLQNIKLKDNKVINLEIAENVMDAIFNEISDPFYFLDLYPQQDATEEDIRFSKKIDNIYKIYDSARRIKRLRNIMYLEQQRVIKYCLNQQQLQTHHQIVFTNKIINLLSQFRDEECYLK</sequence>
<dbReference type="EMBL" id="CATOUU010000302">
    <property type="protein sequence ID" value="CAI9924000.1"/>
    <property type="molecule type" value="Genomic_DNA"/>
</dbReference>
<name>A0AA86NSD3_9EUKA</name>
<dbReference type="InterPro" id="IPR025875">
    <property type="entry name" value="Leu-rich_rpt_4"/>
</dbReference>
<keyword evidence="2" id="KW-0677">Repeat</keyword>
<dbReference type="SMART" id="SM00369">
    <property type="entry name" value="LRR_TYP"/>
    <property type="match status" value="3"/>
</dbReference>
<protein>
    <submittedName>
        <fullName evidence="3">Leucine Rich Repeat (LRR)-containing protein</fullName>
    </submittedName>
    <submittedName>
        <fullName evidence="4">Leucine_Rich Repeat (LRR)-containing protein</fullName>
    </submittedName>
</protein>
<reference evidence="4 5" key="2">
    <citation type="submission" date="2024-07" db="EMBL/GenBank/DDBJ databases">
        <authorList>
            <person name="Akdeniz Z."/>
        </authorList>
    </citation>
    <scope>NUCLEOTIDE SEQUENCE [LARGE SCALE GENOMIC DNA]</scope>
</reference>
<dbReference type="SMART" id="SM00365">
    <property type="entry name" value="LRR_SD22"/>
    <property type="match status" value="5"/>
</dbReference>
<dbReference type="PRINTS" id="PR00019">
    <property type="entry name" value="LEURICHRPT"/>
</dbReference>
<keyword evidence="1" id="KW-0433">Leucine-rich repeat</keyword>
<comment type="caution">
    <text evidence="3">The sequence shown here is derived from an EMBL/GenBank/DDBJ whole genome shotgun (WGS) entry which is preliminary data.</text>
</comment>
<dbReference type="Pfam" id="PF12799">
    <property type="entry name" value="LRR_4"/>
    <property type="match status" value="2"/>
</dbReference>
<dbReference type="Gene3D" id="3.80.10.10">
    <property type="entry name" value="Ribonuclease Inhibitor"/>
    <property type="match status" value="1"/>
</dbReference>
<dbReference type="PANTHER" id="PTHR46652">
    <property type="entry name" value="LEUCINE-RICH REPEAT AND IQ DOMAIN-CONTAINING PROTEIN 1-RELATED"/>
    <property type="match status" value="1"/>
</dbReference>
<dbReference type="PROSITE" id="PS51450">
    <property type="entry name" value="LRR"/>
    <property type="match status" value="4"/>
</dbReference>
<evidence type="ECO:0000313" key="3">
    <source>
        <dbReference type="EMBL" id="CAI9924000.1"/>
    </source>
</evidence>
<organism evidence="3">
    <name type="scientific">Hexamita inflata</name>
    <dbReference type="NCBI Taxonomy" id="28002"/>
    <lineage>
        <taxon>Eukaryota</taxon>
        <taxon>Metamonada</taxon>
        <taxon>Diplomonadida</taxon>
        <taxon>Hexamitidae</taxon>
        <taxon>Hexamitinae</taxon>
        <taxon>Hexamita</taxon>
    </lineage>
</organism>
<keyword evidence="5" id="KW-1185">Reference proteome</keyword>
<evidence type="ECO:0000313" key="4">
    <source>
        <dbReference type="EMBL" id="CAL6023195.1"/>
    </source>
</evidence>
<evidence type="ECO:0000313" key="5">
    <source>
        <dbReference type="Proteomes" id="UP001642409"/>
    </source>
</evidence>